<keyword evidence="7" id="KW-1185">Reference proteome</keyword>
<reference evidence="6 7" key="1">
    <citation type="submission" date="2014-09" db="EMBL/GenBank/DDBJ databases">
        <title>Vibrio maritimus JCM 19240. (C210) whole genome shotgun sequence.</title>
        <authorList>
            <person name="Sawabe T."/>
            <person name="Meirelles P."/>
            <person name="Nakanishi M."/>
            <person name="Sayaka M."/>
            <person name="Hattori M."/>
            <person name="Ohkuma M."/>
        </authorList>
    </citation>
    <scope>NUCLEOTIDE SEQUENCE [LARGE SCALE GENOMIC DNA]</scope>
    <source>
        <strain evidence="6 7">JCM 19240</strain>
    </source>
</reference>
<dbReference type="EMBL" id="BBMT01000004">
    <property type="protein sequence ID" value="GAL34098.1"/>
    <property type="molecule type" value="Genomic_DNA"/>
</dbReference>
<dbReference type="Pfam" id="PF04198">
    <property type="entry name" value="Sugar-bind"/>
    <property type="match status" value="1"/>
</dbReference>
<reference evidence="6 7" key="2">
    <citation type="submission" date="2014-09" db="EMBL/GenBank/DDBJ databases">
        <authorList>
            <consortium name="NBRP consortium"/>
            <person name="Sawabe T."/>
            <person name="Meirelles P."/>
            <person name="Nakanishi M."/>
            <person name="Sayaka M."/>
            <person name="Hattori M."/>
            <person name="Ohkuma M."/>
        </authorList>
    </citation>
    <scope>NUCLEOTIDE SEQUENCE [LARGE SCALE GENOMIC DNA]</scope>
    <source>
        <strain evidence="6 7">JCM 19240</strain>
    </source>
</reference>
<comment type="caution">
    <text evidence="6">The sequence shown here is derived from an EMBL/GenBank/DDBJ whole genome shotgun (WGS) entry which is preliminary data.</text>
</comment>
<dbReference type="PANTHER" id="PTHR34294">
    <property type="entry name" value="TRANSCRIPTIONAL REGULATOR-RELATED"/>
    <property type="match status" value="1"/>
</dbReference>
<dbReference type="InterPro" id="IPR051054">
    <property type="entry name" value="SorC_transcr_regulators"/>
</dbReference>
<organism evidence="6 7">
    <name type="scientific">Vibrio maritimus</name>
    <dbReference type="NCBI Taxonomy" id="990268"/>
    <lineage>
        <taxon>Bacteria</taxon>
        <taxon>Pseudomonadati</taxon>
        <taxon>Pseudomonadota</taxon>
        <taxon>Gammaproteobacteria</taxon>
        <taxon>Vibrionales</taxon>
        <taxon>Vibrionaceae</taxon>
        <taxon>Vibrio</taxon>
    </lineage>
</organism>
<keyword evidence="4" id="KW-0804">Transcription</keyword>
<dbReference type="InterPro" id="IPR007324">
    <property type="entry name" value="Sugar-bd_dom_put"/>
</dbReference>
<evidence type="ECO:0000259" key="5">
    <source>
        <dbReference type="Pfam" id="PF04198"/>
    </source>
</evidence>
<sequence>MANLYDAKGDKCAEHINQKLIGLNLQELNSIEHSFGVAATRTKVSAMLAALKGGLINGLVSDEDTVASVLEQAE</sequence>
<keyword evidence="3" id="KW-0238">DNA-binding</keyword>
<evidence type="ECO:0000313" key="7">
    <source>
        <dbReference type="Proteomes" id="UP000029224"/>
    </source>
</evidence>
<comment type="similarity">
    <text evidence="1">Belongs to the SorC transcriptional regulatory family.</text>
</comment>
<accession>A0A090T4H0</accession>
<evidence type="ECO:0000313" key="6">
    <source>
        <dbReference type="EMBL" id="GAL34098.1"/>
    </source>
</evidence>
<dbReference type="AlphaFoldDB" id="A0A090T4H0"/>
<keyword evidence="2" id="KW-0805">Transcription regulation</keyword>
<dbReference type="GO" id="GO:0003677">
    <property type="term" value="F:DNA binding"/>
    <property type="evidence" value="ECO:0007669"/>
    <property type="project" value="UniProtKB-KW"/>
</dbReference>
<evidence type="ECO:0000256" key="3">
    <source>
        <dbReference type="ARBA" id="ARBA00023125"/>
    </source>
</evidence>
<proteinExistence type="inferred from homology"/>
<dbReference type="InterPro" id="IPR037171">
    <property type="entry name" value="NagB/RpiA_transferase-like"/>
</dbReference>
<dbReference type="SUPFAM" id="SSF100950">
    <property type="entry name" value="NagB/RpiA/CoA transferase-like"/>
    <property type="match status" value="1"/>
</dbReference>
<feature type="domain" description="Sugar-binding" evidence="5">
    <location>
        <begin position="3"/>
        <end position="71"/>
    </location>
</feature>
<name>A0A090T4H0_9VIBR</name>
<dbReference type="Proteomes" id="UP000029224">
    <property type="component" value="Unassembled WGS sequence"/>
</dbReference>
<dbReference type="GO" id="GO:0030246">
    <property type="term" value="F:carbohydrate binding"/>
    <property type="evidence" value="ECO:0007669"/>
    <property type="project" value="InterPro"/>
</dbReference>
<evidence type="ECO:0000256" key="2">
    <source>
        <dbReference type="ARBA" id="ARBA00023015"/>
    </source>
</evidence>
<protein>
    <recommendedName>
        <fullName evidence="5">Sugar-binding domain-containing protein</fullName>
    </recommendedName>
</protein>
<dbReference type="PANTHER" id="PTHR34294:SF1">
    <property type="entry name" value="TRANSCRIPTIONAL REGULATOR LSRR"/>
    <property type="match status" value="1"/>
</dbReference>
<evidence type="ECO:0000256" key="1">
    <source>
        <dbReference type="ARBA" id="ARBA00010466"/>
    </source>
</evidence>
<evidence type="ECO:0000256" key="4">
    <source>
        <dbReference type="ARBA" id="ARBA00023163"/>
    </source>
</evidence>
<dbReference type="Gene3D" id="3.40.50.1360">
    <property type="match status" value="1"/>
</dbReference>
<gene>
    <name evidence="6" type="ORF">JCM19240_1006</name>
</gene>